<reference evidence="9 10" key="1">
    <citation type="submission" date="2018-06" db="EMBL/GenBank/DDBJ databases">
        <authorList>
            <consortium name="Pathogen Informatics"/>
            <person name="Doyle S."/>
        </authorList>
    </citation>
    <scope>NUCLEOTIDE SEQUENCE [LARGE SCALE GENOMIC DNA]</scope>
    <source>
        <strain evidence="9 10">NCTC7582</strain>
    </source>
</reference>
<accession>A0A2X0YZE9</accession>
<evidence type="ECO:0000313" key="9">
    <source>
        <dbReference type="EMBL" id="SPU00677.1"/>
    </source>
</evidence>
<evidence type="ECO:0000256" key="2">
    <source>
        <dbReference type="ARBA" id="ARBA00009142"/>
    </source>
</evidence>
<evidence type="ECO:0000256" key="8">
    <source>
        <dbReference type="RuleBase" id="RU363041"/>
    </source>
</evidence>
<dbReference type="Proteomes" id="UP000251431">
    <property type="component" value="Unassembled WGS sequence"/>
</dbReference>
<keyword evidence="7 8" id="KW-0472">Membrane</keyword>
<proteinExistence type="inferred from homology"/>
<comment type="subcellular location">
    <subcellularLocation>
        <location evidence="1 8">Cell membrane</location>
        <topology evidence="1 8">Multi-pass membrane protein</topology>
    </subcellularLocation>
</comment>
<dbReference type="Pfam" id="PF01925">
    <property type="entry name" value="TauE"/>
    <property type="match status" value="1"/>
</dbReference>
<comment type="similarity">
    <text evidence="2 8">Belongs to the 4-toluene sulfonate uptake permease (TSUP) (TC 2.A.102) family.</text>
</comment>
<evidence type="ECO:0000313" key="10">
    <source>
        <dbReference type="Proteomes" id="UP000251431"/>
    </source>
</evidence>
<feature type="transmembrane region" description="Helical" evidence="8">
    <location>
        <begin position="6"/>
        <end position="31"/>
    </location>
</feature>
<keyword evidence="3" id="KW-0813">Transport</keyword>
<dbReference type="PANTHER" id="PTHR30269">
    <property type="entry name" value="TRANSMEMBRANE PROTEIN YFCA"/>
    <property type="match status" value="1"/>
</dbReference>
<feature type="transmembrane region" description="Helical" evidence="8">
    <location>
        <begin position="189"/>
        <end position="219"/>
    </location>
</feature>
<sequence length="254" mass="27632">MDIDLLSLTILLLLAFIASFLNAIVGGGGLISLPALMAVGLPPSTAIATNKLANTISNGTSMLTFLRAGKVDIKKIGKILPFIFVGSLLGAFTVHLVSPAILKPLMLVMLVLVAAYTMFKKDWGQQYQERVLSTIKHLAYIGAFAAIGFYDGFFGPGTGSFFIFILLMMGYDFLQAAGNAKAFNFTSNLAALIMFLILGEVHFLYGFSMGFVMIFGAILGSKFALKRGTSMMRVIFIVMTCLLILKNAWDYFFH</sequence>
<dbReference type="RefSeq" id="WP_112117851.1">
    <property type="nucleotide sequence ID" value="NZ_JBFRXT010000002.1"/>
</dbReference>
<dbReference type="InterPro" id="IPR052017">
    <property type="entry name" value="TSUP"/>
</dbReference>
<organism evidence="9 10">
    <name type="scientific">Lysinibacillus capsici</name>
    <dbReference type="NCBI Taxonomy" id="2115968"/>
    <lineage>
        <taxon>Bacteria</taxon>
        <taxon>Bacillati</taxon>
        <taxon>Bacillota</taxon>
        <taxon>Bacilli</taxon>
        <taxon>Bacillales</taxon>
        <taxon>Bacillaceae</taxon>
        <taxon>Lysinibacillus</taxon>
    </lineage>
</organism>
<keyword evidence="5 8" id="KW-0812">Transmembrane</keyword>
<dbReference type="AlphaFoldDB" id="A0A2X0YZE9"/>
<protein>
    <recommendedName>
        <fullName evidence="8">Probable membrane transporter protein</fullName>
    </recommendedName>
</protein>
<dbReference type="GO" id="GO:0005886">
    <property type="term" value="C:plasma membrane"/>
    <property type="evidence" value="ECO:0007669"/>
    <property type="project" value="UniProtKB-SubCell"/>
</dbReference>
<gene>
    <name evidence="9" type="primary">yfcA_2</name>
    <name evidence="9" type="ORF">NCTC7582_03476</name>
</gene>
<feature type="transmembrane region" description="Helical" evidence="8">
    <location>
        <begin position="140"/>
        <end position="169"/>
    </location>
</feature>
<feature type="transmembrane region" description="Helical" evidence="8">
    <location>
        <begin position="231"/>
        <end position="249"/>
    </location>
</feature>
<feature type="transmembrane region" description="Helical" evidence="8">
    <location>
        <begin position="76"/>
        <end position="94"/>
    </location>
</feature>
<keyword evidence="6 8" id="KW-1133">Transmembrane helix</keyword>
<dbReference type="EMBL" id="UAQE01000001">
    <property type="protein sequence ID" value="SPU00677.1"/>
    <property type="molecule type" value="Genomic_DNA"/>
</dbReference>
<evidence type="ECO:0000256" key="7">
    <source>
        <dbReference type="ARBA" id="ARBA00023136"/>
    </source>
</evidence>
<evidence type="ECO:0000256" key="1">
    <source>
        <dbReference type="ARBA" id="ARBA00004651"/>
    </source>
</evidence>
<evidence type="ECO:0000256" key="5">
    <source>
        <dbReference type="ARBA" id="ARBA00022692"/>
    </source>
</evidence>
<name>A0A2X0YZE9_9BACI</name>
<evidence type="ECO:0000256" key="6">
    <source>
        <dbReference type="ARBA" id="ARBA00022989"/>
    </source>
</evidence>
<keyword evidence="4 8" id="KW-1003">Cell membrane</keyword>
<dbReference type="InterPro" id="IPR002781">
    <property type="entry name" value="TM_pro_TauE-like"/>
</dbReference>
<evidence type="ECO:0000256" key="3">
    <source>
        <dbReference type="ARBA" id="ARBA00022448"/>
    </source>
</evidence>
<evidence type="ECO:0000256" key="4">
    <source>
        <dbReference type="ARBA" id="ARBA00022475"/>
    </source>
</evidence>
<dbReference type="PANTHER" id="PTHR30269:SF0">
    <property type="entry name" value="MEMBRANE TRANSPORTER PROTEIN YFCA-RELATED"/>
    <property type="match status" value="1"/>
</dbReference>